<accession>A0A5C0UH67</accession>
<dbReference type="EMBL" id="CP043314">
    <property type="protein sequence ID" value="QEK39021.1"/>
    <property type="molecule type" value="Genomic_DNA"/>
</dbReference>
<gene>
    <name evidence="3" type="ORF">FZC36_01045</name>
</gene>
<dbReference type="RefSeq" id="WP_148972144.1">
    <property type="nucleotide sequence ID" value="NZ_CP043314.1"/>
</dbReference>
<dbReference type="AlphaFoldDB" id="A0A5C0UH67"/>
<dbReference type="KEGG" id="nabu:FZC36_01045"/>
<feature type="transmembrane region" description="Helical" evidence="1">
    <location>
        <begin position="12"/>
        <end position="30"/>
    </location>
</feature>
<keyword evidence="1" id="KW-0812">Transmembrane</keyword>
<evidence type="ECO:0000313" key="3">
    <source>
        <dbReference type="EMBL" id="QEK39021.1"/>
    </source>
</evidence>
<dbReference type="PANTHER" id="PTHR36698:SF2">
    <property type="entry name" value="MCE_MLAD DOMAIN-CONTAINING PROTEIN"/>
    <property type="match status" value="1"/>
</dbReference>
<proteinExistence type="predicted"/>
<keyword evidence="1" id="KW-0472">Membrane</keyword>
<keyword evidence="1" id="KW-1133">Transmembrane helix</keyword>
<name>A0A5C0UH67_9PROT</name>
<protein>
    <submittedName>
        <fullName evidence="3">MCE family protein</fullName>
    </submittedName>
</protein>
<evidence type="ECO:0000259" key="2">
    <source>
        <dbReference type="Pfam" id="PF02470"/>
    </source>
</evidence>
<dbReference type="Proteomes" id="UP000324924">
    <property type="component" value="Chromosome"/>
</dbReference>
<dbReference type="InterPro" id="IPR003399">
    <property type="entry name" value="Mce/MlaD"/>
</dbReference>
<sequence>MKNYNYFNRKTVGIFFAPMIPIVFGLLFYFCSYGFNNKKYVVFFEESVLGLENGSNVLFKGINVGHVTKKSIKGEDVLVFVKINKDFEIKNKVAQIESKGITGHKNIVMINSPEPYEETKVLGYTRIPSKMSSLSKMFESADEVTNHTTGFFRKISKVNVKKIDDFILKLDYVIQNLEKTALEVSQISSRFNKITKTNEKNISMIFKDTLPILNKNMLVFNDFLIDSTSILKKFKTKPMKFLLDWYS</sequence>
<feature type="domain" description="Mce/MlaD" evidence="2">
    <location>
        <begin position="38"/>
        <end position="108"/>
    </location>
</feature>
<keyword evidence="4" id="KW-1185">Reference proteome</keyword>
<dbReference type="PANTHER" id="PTHR36698">
    <property type="entry name" value="BLL5892 PROTEIN"/>
    <property type="match status" value="1"/>
</dbReference>
<reference evidence="3 4" key="1">
    <citation type="submission" date="2019-08" db="EMBL/GenBank/DDBJ databases">
        <title>Highly reduced genomes of protist endosymbionts show evolutionary convergence.</title>
        <authorList>
            <person name="George E."/>
            <person name="Husnik F."/>
            <person name="Tashyreva D."/>
            <person name="Prokopchuk G."/>
            <person name="Horak A."/>
            <person name="Kwong W.K."/>
            <person name="Lukes J."/>
            <person name="Keeling P.J."/>
        </authorList>
    </citation>
    <scope>NUCLEOTIDE SEQUENCE [LARGE SCALE GENOMIC DNA]</scope>
    <source>
        <strain evidence="3">1604HC</strain>
    </source>
</reference>
<dbReference type="OrthoDB" id="9808689at2"/>
<dbReference type="Pfam" id="PF02470">
    <property type="entry name" value="MlaD"/>
    <property type="match status" value="1"/>
</dbReference>
<evidence type="ECO:0000256" key="1">
    <source>
        <dbReference type="SAM" id="Phobius"/>
    </source>
</evidence>
<organism evidence="3 4">
    <name type="scientific">Candidatus Nesciobacter abundans</name>
    <dbReference type="NCBI Taxonomy" id="2601668"/>
    <lineage>
        <taxon>Bacteria</taxon>
        <taxon>Pseudomonadati</taxon>
        <taxon>Pseudomonadota</taxon>
        <taxon>Alphaproteobacteria</taxon>
        <taxon>Holosporales</taxon>
        <taxon>Holosporaceae</taxon>
        <taxon>Candidatus Nesciobacter</taxon>
    </lineage>
</organism>
<evidence type="ECO:0000313" key="4">
    <source>
        <dbReference type="Proteomes" id="UP000324924"/>
    </source>
</evidence>